<protein>
    <submittedName>
        <fullName evidence="1">DUF4003 family protein</fullName>
    </submittedName>
</protein>
<evidence type="ECO:0000313" key="1">
    <source>
        <dbReference type="EMBL" id="MDZ5757204.1"/>
    </source>
</evidence>
<dbReference type="EMBL" id="JAVBVO010000001">
    <property type="protein sequence ID" value="MDZ5757204.1"/>
    <property type="molecule type" value="Genomic_DNA"/>
</dbReference>
<evidence type="ECO:0000313" key="2">
    <source>
        <dbReference type="Proteomes" id="UP001290462"/>
    </source>
</evidence>
<dbReference type="AlphaFoldDB" id="A0AAW9JRI7"/>
<sequence length="319" mass="36973">MNQSKQVNLLRENYEVIKSSGVHFIDKRMRYLIARVFTGSAQRIQPELFLHTNLKLKQQSGLFTNLTSTVRASIASLLIANEMNTNRYYHELADNYQLLLDSGFRRSEFTYFAAYQLLHSEAQDRKKIVREGKVIFEAIQNNHRFLNGRSSCSMAILVAQFNIDKKATEVAEIVDYYFQELSQIGFRKNEQLYYLAALGTIFYQSQQPIFINQIQCILNQLDEMEIPLKPLCYTTIGILAFTQGDQTKLMNEKELSEFIQEIRLLPGMRFQKEISFALGLSLYTEKLNSNLSSLEMESLLLALQIQIFKENQRVYSAST</sequence>
<dbReference type="RefSeq" id="WP_322808270.1">
    <property type="nucleotide sequence ID" value="NZ_JAVBVO010000001.1"/>
</dbReference>
<comment type="caution">
    <text evidence="1">The sequence shown here is derived from an EMBL/GenBank/DDBJ whole genome shotgun (WGS) entry which is preliminary data.</text>
</comment>
<dbReference type="Pfam" id="PF13170">
    <property type="entry name" value="DUF4003"/>
    <property type="match status" value="1"/>
</dbReference>
<name>A0AAW9JRI7_CARML</name>
<dbReference type="InterPro" id="IPR025062">
    <property type="entry name" value="DUF4003"/>
</dbReference>
<accession>A0AAW9JRI7</accession>
<organism evidence="1 2">
    <name type="scientific">Carnobacterium maltaromaticum</name>
    <name type="common">Carnobacterium piscicola</name>
    <dbReference type="NCBI Taxonomy" id="2751"/>
    <lineage>
        <taxon>Bacteria</taxon>
        <taxon>Bacillati</taxon>
        <taxon>Bacillota</taxon>
        <taxon>Bacilli</taxon>
        <taxon>Lactobacillales</taxon>
        <taxon>Carnobacteriaceae</taxon>
        <taxon>Carnobacterium</taxon>
    </lineage>
</organism>
<reference evidence="1" key="1">
    <citation type="submission" date="2023-08" db="EMBL/GenBank/DDBJ databases">
        <title>Genomic characterization of piscicolin 126 produced by Carnobacterium maltaromaticum CM22 strain isolated from salmon (Salmo salar).</title>
        <authorList>
            <person name="Gonzalez-Gragera E."/>
            <person name="Garcia-Lopez J.D."/>
            <person name="Teso-Perez C."/>
            <person name="Gimenez-Hernandez I."/>
            <person name="Peralta-Sanchez J.M."/>
            <person name="Valdivia E."/>
            <person name="Montalban-Lopez M."/>
            <person name="Martin-Platero A.M."/>
            <person name="Banos A."/>
            <person name="Martinez-Bueno M."/>
        </authorList>
    </citation>
    <scope>NUCLEOTIDE SEQUENCE</scope>
    <source>
        <strain evidence="1">CM22</strain>
    </source>
</reference>
<gene>
    <name evidence="1" type="ORF">RAK27_00875</name>
</gene>
<dbReference type="Proteomes" id="UP001290462">
    <property type="component" value="Unassembled WGS sequence"/>
</dbReference>
<proteinExistence type="predicted"/>